<name>A0AAD8P2H5_TARER</name>
<dbReference type="GO" id="GO:0072657">
    <property type="term" value="P:protein localization to membrane"/>
    <property type="evidence" value="ECO:0007669"/>
    <property type="project" value="TreeGrafter"/>
</dbReference>
<comment type="caution">
    <text evidence="11">The sequence shown here is derived from an EMBL/GenBank/DDBJ whole genome shotgun (WGS) entry which is preliminary data.</text>
</comment>
<evidence type="ECO:0000313" key="11">
    <source>
        <dbReference type="EMBL" id="KAK1429724.1"/>
    </source>
</evidence>
<evidence type="ECO:0000256" key="5">
    <source>
        <dbReference type="ARBA" id="ARBA00022729"/>
    </source>
</evidence>
<keyword evidence="6" id="KW-0967">Endosome</keyword>
<comment type="subcellular location">
    <subcellularLocation>
        <location evidence="1">Endosome membrane</location>
        <topology evidence="1">Multi-pass membrane protein</topology>
    </subcellularLocation>
    <subcellularLocation>
        <location evidence="2">Golgi apparatus membrane</location>
        <topology evidence="2">Multi-pass membrane protein</topology>
    </subcellularLocation>
</comment>
<sequence length="638" mass="73816">MADQVQLGFSFHHFIIFVFHLLFFIHGHSFYLDGVDPHDYYKGDHIAVKANKLASSKARKLYSYYSIPYCRPDNIVNSVVNLGDMLRGDRIQNSLYVFQMRVPTMCNVVCRIKLDEKTSKDLKDKIDNEYRANMVLDKLPLVVRINDSQSGYQLGYFVGRKERCPNTKVEKYFINNHLSFLVKFHQNAERGTARIVGFEVKAFSINHIYDDQWSKMTHLTTCDPNTKRLVTPSHPAQEVDDNKDIIFTYDVDYRESNIKWASRWDTYLLLVDDQIPWFSIMHSFVIVLSISGMVAMIILRKIHRDIFKYDQLQTLEDAQEETGWKIVHMDVFRPPVNSELLCVYVGNGVQFFGMILIVIIFGVFGFLSSSNKDGIITIILVLWALMGIFGGFATARLYKTFQGSEQKNMRTTFKTSCMFPGIIYSMLVILNVLTWAKESEGAIRSDIMFNLLFLWLGISVPLVYIGSNIGSKESEIKDPVKTNNVVREIPEQPWYMNPSFLIMVGGILPFRAVFNELFFMLTSIGLHHFYNVAGLVFIILIITCSEIAILICYFQLCGEDYQWWWRSYLTAGSSAFYFLIYATFYFFTRLNITELVPGVLYFGYMLIASYMLFVLTGTIGFYACLWFIRLIYSSVKVI</sequence>
<evidence type="ECO:0000256" key="10">
    <source>
        <dbReference type="RuleBase" id="RU363079"/>
    </source>
</evidence>
<keyword evidence="8" id="KW-0333">Golgi apparatus</keyword>
<dbReference type="PANTHER" id="PTHR10766:SF154">
    <property type="entry name" value="TRANSMEMBRANE 9 SUPERFAMILY MEMBER 10"/>
    <property type="match status" value="1"/>
</dbReference>
<feature type="transmembrane region" description="Helical" evidence="10">
    <location>
        <begin position="341"/>
        <end position="368"/>
    </location>
</feature>
<feature type="transmembrane region" description="Helical" evidence="10">
    <location>
        <begin position="447"/>
        <end position="467"/>
    </location>
</feature>
<dbReference type="AlphaFoldDB" id="A0AAD8P2H5"/>
<evidence type="ECO:0000256" key="1">
    <source>
        <dbReference type="ARBA" id="ARBA00004337"/>
    </source>
</evidence>
<feature type="transmembrane region" description="Helical" evidence="10">
    <location>
        <begin position="277"/>
        <end position="299"/>
    </location>
</feature>
<keyword evidence="12" id="KW-1185">Reference proteome</keyword>
<evidence type="ECO:0000256" key="8">
    <source>
        <dbReference type="ARBA" id="ARBA00023034"/>
    </source>
</evidence>
<organism evidence="11 12">
    <name type="scientific">Tagetes erecta</name>
    <name type="common">African marigold</name>
    <dbReference type="NCBI Taxonomy" id="13708"/>
    <lineage>
        <taxon>Eukaryota</taxon>
        <taxon>Viridiplantae</taxon>
        <taxon>Streptophyta</taxon>
        <taxon>Embryophyta</taxon>
        <taxon>Tracheophyta</taxon>
        <taxon>Spermatophyta</taxon>
        <taxon>Magnoliopsida</taxon>
        <taxon>eudicotyledons</taxon>
        <taxon>Gunneridae</taxon>
        <taxon>Pentapetalae</taxon>
        <taxon>asterids</taxon>
        <taxon>campanulids</taxon>
        <taxon>Asterales</taxon>
        <taxon>Asteraceae</taxon>
        <taxon>Asteroideae</taxon>
        <taxon>Heliantheae alliance</taxon>
        <taxon>Tageteae</taxon>
        <taxon>Tagetes</taxon>
    </lineage>
</organism>
<protein>
    <recommendedName>
        <fullName evidence="10">Transmembrane 9 superfamily member</fullName>
    </recommendedName>
</protein>
<gene>
    <name evidence="11" type="ORF">QVD17_11942</name>
</gene>
<evidence type="ECO:0000313" key="12">
    <source>
        <dbReference type="Proteomes" id="UP001229421"/>
    </source>
</evidence>
<evidence type="ECO:0000256" key="9">
    <source>
        <dbReference type="ARBA" id="ARBA00023136"/>
    </source>
</evidence>
<keyword evidence="5" id="KW-0732">Signal</keyword>
<evidence type="ECO:0000256" key="2">
    <source>
        <dbReference type="ARBA" id="ARBA00004653"/>
    </source>
</evidence>
<dbReference type="GO" id="GO:0000139">
    <property type="term" value="C:Golgi membrane"/>
    <property type="evidence" value="ECO:0007669"/>
    <property type="project" value="UniProtKB-SubCell"/>
</dbReference>
<dbReference type="InterPro" id="IPR004240">
    <property type="entry name" value="EMP70"/>
</dbReference>
<accession>A0AAD8P2H5</accession>
<keyword evidence="4 10" id="KW-0812">Transmembrane</keyword>
<keyword evidence="7 10" id="KW-1133">Transmembrane helix</keyword>
<reference evidence="11" key="1">
    <citation type="journal article" date="2023" name="bioRxiv">
        <title>Improved chromosome-level genome assembly for marigold (Tagetes erecta).</title>
        <authorList>
            <person name="Jiang F."/>
            <person name="Yuan L."/>
            <person name="Wang S."/>
            <person name="Wang H."/>
            <person name="Xu D."/>
            <person name="Wang A."/>
            <person name="Fan W."/>
        </authorList>
    </citation>
    <scope>NUCLEOTIDE SEQUENCE</scope>
    <source>
        <strain evidence="11">WSJ</strain>
        <tissue evidence="11">Leaf</tissue>
    </source>
</reference>
<feature type="transmembrane region" description="Helical" evidence="10">
    <location>
        <begin position="568"/>
        <end position="587"/>
    </location>
</feature>
<feature type="transmembrane region" description="Helical" evidence="10">
    <location>
        <begin position="7"/>
        <end position="25"/>
    </location>
</feature>
<feature type="transmembrane region" description="Helical" evidence="10">
    <location>
        <begin position="416"/>
        <end position="435"/>
    </location>
</feature>
<dbReference type="GO" id="GO:0010008">
    <property type="term" value="C:endosome membrane"/>
    <property type="evidence" value="ECO:0007669"/>
    <property type="project" value="UniProtKB-SubCell"/>
</dbReference>
<proteinExistence type="inferred from homology"/>
<evidence type="ECO:0000256" key="4">
    <source>
        <dbReference type="ARBA" id="ARBA00022692"/>
    </source>
</evidence>
<keyword evidence="9 10" id="KW-0472">Membrane</keyword>
<feature type="transmembrane region" description="Helical" evidence="10">
    <location>
        <begin position="494"/>
        <end position="514"/>
    </location>
</feature>
<dbReference type="Pfam" id="PF02990">
    <property type="entry name" value="EMP70"/>
    <property type="match status" value="1"/>
</dbReference>
<comment type="similarity">
    <text evidence="3 10">Belongs to the nonaspanin (TM9SF) (TC 9.A.2) family.</text>
</comment>
<feature type="transmembrane region" description="Helical" evidence="10">
    <location>
        <begin position="534"/>
        <end position="556"/>
    </location>
</feature>
<feature type="transmembrane region" description="Helical" evidence="10">
    <location>
        <begin position="374"/>
        <end position="395"/>
    </location>
</feature>
<dbReference type="EMBL" id="JAUHHV010000003">
    <property type="protein sequence ID" value="KAK1429724.1"/>
    <property type="molecule type" value="Genomic_DNA"/>
</dbReference>
<evidence type="ECO:0000256" key="6">
    <source>
        <dbReference type="ARBA" id="ARBA00022753"/>
    </source>
</evidence>
<feature type="transmembrane region" description="Helical" evidence="10">
    <location>
        <begin position="599"/>
        <end position="628"/>
    </location>
</feature>
<dbReference type="Proteomes" id="UP001229421">
    <property type="component" value="Unassembled WGS sequence"/>
</dbReference>
<evidence type="ECO:0000256" key="3">
    <source>
        <dbReference type="ARBA" id="ARBA00005227"/>
    </source>
</evidence>
<dbReference type="PANTHER" id="PTHR10766">
    <property type="entry name" value="TRANSMEMBRANE 9 SUPERFAMILY PROTEIN"/>
    <property type="match status" value="1"/>
</dbReference>
<evidence type="ECO:0000256" key="7">
    <source>
        <dbReference type="ARBA" id="ARBA00022989"/>
    </source>
</evidence>